<protein>
    <submittedName>
        <fullName evidence="2">Uncharacterized protein</fullName>
    </submittedName>
</protein>
<comment type="caution">
    <text evidence="2">The sequence shown here is derived from an EMBL/GenBank/DDBJ whole genome shotgun (WGS) entry which is preliminary data.</text>
</comment>
<evidence type="ECO:0000313" key="2">
    <source>
        <dbReference type="EMBL" id="KAL0286158.1"/>
    </source>
</evidence>
<dbReference type="AlphaFoldDB" id="A0AAW2IXI2"/>
<feature type="compositionally biased region" description="Polar residues" evidence="1">
    <location>
        <begin position="130"/>
        <end position="146"/>
    </location>
</feature>
<reference evidence="2" key="1">
    <citation type="submission" date="2020-06" db="EMBL/GenBank/DDBJ databases">
        <authorList>
            <person name="Li T."/>
            <person name="Hu X."/>
            <person name="Zhang T."/>
            <person name="Song X."/>
            <person name="Zhang H."/>
            <person name="Dai N."/>
            <person name="Sheng W."/>
            <person name="Hou X."/>
            <person name="Wei L."/>
        </authorList>
    </citation>
    <scope>NUCLEOTIDE SEQUENCE</scope>
    <source>
        <strain evidence="2">G02</strain>
        <tissue evidence="2">Leaf</tissue>
    </source>
</reference>
<accession>A0AAW2IXI2</accession>
<feature type="region of interest" description="Disordered" evidence="1">
    <location>
        <begin position="165"/>
        <end position="190"/>
    </location>
</feature>
<gene>
    <name evidence="2" type="ORF">Sradi_7156000</name>
</gene>
<feature type="region of interest" description="Disordered" evidence="1">
    <location>
        <begin position="129"/>
        <end position="148"/>
    </location>
</feature>
<sequence>MRCDIVCFLPKHLRTQAIPCPTPRAPGAYHGFELGLGQLEAVPRVGPAPLSSTPTLPPSHGMRHCVFPPGALEDSSNIVPRNARIVDSSSAWANSRQCLGLDQHCSPAHQHRYHIQLEVHCLKLDLRMPPTSSSRHSNTATTSSLRLDQHRTPCATRVQLRAVLQASSSTSGSSSGPPLARSSPSHRTRV</sequence>
<dbReference type="EMBL" id="JACGWJ010000979">
    <property type="protein sequence ID" value="KAL0286158.1"/>
    <property type="molecule type" value="Genomic_DNA"/>
</dbReference>
<evidence type="ECO:0000256" key="1">
    <source>
        <dbReference type="SAM" id="MobiDB-lite"/>
    </source>
</evidence>
<reference evidence="2" key="2">
    <citation type="journal article" date="2024" name="Plant">
        <title>Genomic evolution and insights into agronomic trait innovations of Sesamum species.</title>
        <authorList>
            <person name="Miao H."/>
            <person name="Wang L."/>
            <person name="Qu L."/>
            <person name="Liu H."/>
            <person name="Sun Y."/>
            <person name="Le M."/>
            <person name="Wang Q."/>
            <person name="Wei S."/>
            <person name="Zheng Y."/>
            <person name="Lin W."/>
            <person name="Duan Y."/>
            <person name="Cao H."/>
            <person name="Xiong S."/>
            <person name="Wang X."/>
            <person name="Wei L."/>
            <person name="Li C."/>
            <person name="Ma Q."/>
            <person name="Ju M."/>
            <person name="Zhao R."/>
            <person name="Li G."/>
            <person name="Mu C."/>
            <person name="Tian Q."/>
            <person name="Mei H."/>
            <person name="Zhang T."/>
            <person name="Gao T."/>
            <person name="Zhang H."/>
        </authorList>
    </citation>
    <scope>NUCLEOTIDE SEQUENCE</scope>
    <source>
        <strain evidence="2">G02</strain>
    </source>
</reference>
<feature type="compositionally biased region" description="Low complexity" evidence="1">
    <location>
        <begin position="167"/>
        <end position="176"/>
    </location>
</feature>
<organism evidence="2">
    <name type="scientific">Sesamum radiatum</name>
    <name type="common">Black benniseed</name>
    <dbReference type="NCBI Taxonomy" id="300843"/>
    <lineage>
        <taxon>Eukaryota</taxon>
        <taxon>Viridiplantae</taxon>
        <taxon>Streptophyta</taxon>
        <taxon>Embryophyta</taxon>
        <taxon>Tracheophyta</taxon>
        <taxon>Spermatophyta</taxon>
        <taxon>Magnoliopsida</taxon>
        <taxon>eudicotyledons</taxon>
        <taxon>Gunneridae</taxon>
        <taxon>Pentapetalae</taxon>
        <taxon>asterids</taxon>
        <taxon>lamiids</taxon>
        <taxon>Lamiales</taxon>
        <taxon>Pedaliaceae</taxon>
        <taxon>Sesamum</taxon>
    </lineage>
</organism>
<name>A0AAW2IXI2_SESRA</name>
<proteinExistence type="predicted"/>